<dbReference type="AlphaFoldDB" id="A0A3B0VDT6"/>
<dbReference type="PANTHER" id="PTHR43809:SF1">
    <property type="entry name" value="NITRITE REDUCTASE (NADH) LARGE SUBUNIT"/>
    <property type="match status" value="1"/>
</dbReference>
<keyword evidence="6" id="KW-0411">Iron-sulfur</keyword>
<keyword evidence="5" id="KW-0408">Iron</keyword>
<dbReference type="SUPFAM" id="SSF55124">
    <property type="entry name" value="Nitrite/Sulfite reductase N-terminal domain-like"/>
    <property type="match status" value="1"/>
</dbReference>
<reference evidence="9" key="1">
    <citation type="submission" date="2018-06" db="EMBL/GenBank/DDBJ databases">
        <authorList>
            <person name="Zhirakovskaya E."/>
        </authorList>
    </citation>
    <scope>NUCLEOTIDE SEQUENCE</scope>
</reference>
<dbReference type="EC" id="1.8.-.-" evidence="9"/>
<dbReference type="InterPro" id="IPR006066">
    <property type="entry name" value="NO2/SO3_Rdtase_FeS/sirohaem_BS"/>
</dbReference>
<dbReference type="GO" id="GO:0051539">
    <property type="term" value="F:4 iron, 4 sulfur cluster binding"/>
    <property type="evidence" value="ECO:0007669"/>
    <property type="project" value="UniProtKB-KW"/>
</dbReference>
<gene>
    <name evidence="9" type="ORF">MNBD_DELTA04-415</name>
</gene>
<evidence type="ECO:0000256" key="5">
    <source>
        <dbReference type="ARBA" id="ARBA00023004"/>
    </source>
</evidence>
<name>A0A3B0VDT6_9ZZZZ</name>
<dbReference type="InterPro" id="IPR006067">
    <property type="entry name" value="NO2/SO3_Rdtase_4Fe4S_dom"/>
</dbReference>
<sequence>MTDPQNHKTYTTMPGRKLGWMTTEDLERLAKIAGRYAPPMIKITGGQRLSFLGLSPEKLEALKKELNIHDKPRHSRNRLHNVQACPGSQWCKYGSGDSLAMGEALDKLVLDRPLPYKVKVGISGCRMCCCESWVRDVGLVAEKKGWRFIFGGNAGGRPRIGDVVAENLNDDEAVSLIEKCLNFYTDQASYKTRSARFMERFGIDALKEGIL</sequence>
<evidence type="ECO:0000259" key="7">
    <source>
        <dbReference type="Pfam" id="PF01077"/>
    </source>
</evidence>
<evidence type="ECO:0000256" key="6">
    <source>
        <dbReference type="ARBA" id="ARBA00023014"/>
    </source>
</evidence>
<dbReference type="InterPro" id="IPR036136">
    <property type="entry name" value="Nit/Sulf_reduc_fer-like_dom_sf"/>
</dbReference>
<dbReference type="Gene3D" id="3.30.413.10">
    <property type="entry name" value="Sulfite Reductase Hemoprotein, domain 1"/>
    <property type="match status" value="1"/>
</dbReference>
<dbReference type="Pfam" id="PF01077">
    <property type="entry name" value="NIR_SIR"/>
    <property type="match status" value="1"/>
</dbReference>
<evidence type="ECO:0000256" key="4">
    <source>
        <dbReference type="ARBA" id="ARBA00023002"/>
    </source>
</evidence>
<dbReference type="PRINTS" id="PR00397">
    <property type="entry name" value="SIROHAEM"/>
</dbReference>
<feature type="domain" description="Nitrite/sulphite reductase 4Fe-4S" evidence="7">
    <location>
        <begin position="77"/>
        <end position="209"/>
    </location>
</feature>
<evidence type="ECO:0000313" key="9">
    <source>
        <dbReference type="EMBL" id="VAW38493.1"/>
    </source>
</evidence>
<keyword evidence="3" id="KW-0479">Metal-binding</keyword>
<evidence type="ECO:0000259" key="8">
    <source>
        <dbReference type="Pfam" id="PF03460"/>
    </source>
</evidence>
<protein>
    <submittedName>
        <fullName evidence="9">Sulfite reductase, assimilatory-type</fullName>
        <ecNumber evidence="9">1.8.-.-</ecNumber>
    </submittedName>
</protein>
<dbReference type="EMBL" id="UOEY01000061">
    <property type="protein sequence ID" value="VAW38493.1"/>
    <property type="molecule type" value="Genomic_DNA"/>
</dbReference>
<dbReference type="PROSITE" id="PS00365">
    <property type="entry name" value="NIR_SIR"/>
    <property type="match status" value="1"/>
</dbReference>
<dbReference type="InterPro" id="IPR005117">
    <property type="entry name" value="NiRdtase/SiRdtase_haem-b_fer"/>
</dbReference>
<keyword evidence="4 9" id="KW-0560">Oxidoreductase</keyword>
<dbReference type="PANTHER" id="PTHR43809">
    <property type="entry name" value="NITRITE REDUCTASE (NADH) LARGE SUBUNIT"/>
    <property type="match status" value="1"/>
</dbReference>
<keyword evidence="1" id="KW-0004">4Fe-4S</keyword>
<evidence type="ECO:0000256" key="1">
    <source>
        <dbReference type="ARBA" id="ARBA00022485"/>
    </source>
</evidence>
<evidence type="ECO:0000256" key="2">
    <source>
        <dbReference type="ARBA" id="ARBA00022617"/>
    </source>
</evidence>
<organism evidence="9">
    <name type="scientific">hydrothermal vent metagenome</name>
    <dbReference type="NCBI Taxonomy" id="652676"/>
    <lineage>
        <taxon>unclassified sequences</taxon>
        <taxon>metagenomes</taxon>
        <taxon>ecological metagenomes</taxon>
    </lineage>
</organism>
<dbReference type="GO" id="GO:0020037">
    <property type="term" value="F:heme binding"/>
    <property type="evidence" value="ECO:0007669"/>
    <property type="project" value="InterPro"/>
</dbReference>
<evidence type="ECO:0000256" key="3">
    <source>
        <dbReference type="ARBA" id="ARBA00022723"/>
    </source>
</evidence>
<dbReference type="SUPFAM" id="SSF56014">
    <property type="entry name" value="Nitrite and sulphite reductase 4Fe-4S domain-like"/>
    <property type="match status" value="1"/>
</dbReference>
<feature type="domain" description="Nitrite/Sulfite reductase ferredoxin-like" evidence="8">
    <location>
        <begin position="17"/>
        <end position="67"/>
    </location>
</feature>
<dbReference type="InterPro" id="IPR052034">
    <property type="entry name" value="NasD-like"/>
</dbReference>
<dbReference type="GO" id="GO:0046872">
    <property type="term" value="F:metal ion binding"/>
    <property type="evidence" value="ECO:0007669"/>
    <property type="project" value="UniProtKB-KW"/>
</dbReference>
<keyword evidence="2" id="KW-0349">Heme</keyword>
<dbReference type="Pfam" id="PF03460">
    <property type="entry name" value="NIR_SIR_ferr"/>
    <property type="match status" value="1"/>
</dbReference>
<dbReference type="GO" id="GO:0016491">
    <property type="term" value="F:oxidoreductase activity"/>
    <property type="evidence" value="ECO:0007669"/>
    <property type="project" value="UniProtKB-KW"/>
</dbReference>
<dbReference type="InterPro" id="IPR045854">
    <property type="entry name" value="NO2/SO3_Rdtase_4Fe4S_sf"/>
</dbReference>
<proteinExistence type="predicted"/>
<accession>A0A3B0VDT6</accession>